<accession>A0A1A9UY32</accession>
<keyword evidence="3" id="KW-1185">Reference proteome</keyword>
<proteinExistence type="predicted"/>
<evidence type="ECO:0000256" key="1">
    <source>
        <dbReference type="SAM" id="MobiDB-lite"/>
    </source>
</evidence>
<sequence length="107" mass="11567">MIFDIISAFGNGSSDGNLILDTLRQKKSMGQQQALLSNFENAVNGRKSNRNSNSSINNQGYDGGGNTDCNNTDVCKQKNSFEENLKTNLKLFAKLGVDDGVMVGQNS</sequence>
<dbReference type="AlphaFoldDB" id="A0A1A9UY32"/>
<name>A0A1A9UY32_GLOAU</name>
<evidence type="ECO:0000313" key="2">
    <source>
        <dbReference type="EnsemblMetazoa" id="GAUT019497-PA"/>
    </source>
</evidence>
<reference evidence="2" key="1">
    <citation type="submission" date="2020-05" db="UniProtKB">
        <authorList>
            <consortium name="EnsemblMetazoa"/>
        </authorList>
    </citation>
    <scope>IDENTIFICATION</scope>
    <source>
        <strain evidence="2">TTRI</strain>
    </source>
</reference>
<dbReference type="Proteomes" id="UP000078200">
    <property type="component" value="Unassembled WGS sequence"/>
</dbReference>
<protein>
    <submittedName>
        <fullName evidence="2">Uncharacterized protein</fullName>
    </submittedName>
</protein>
<dbReference type="VEuPathDB" id="VectorBase:GAUT019497"/>
<organism evidence="2 3">
    <name type="scientific">Glossina austeni</name>
    <name type="common">Savannah tsetse fly</name>
    <dbReference type="NCBI Taxonomy" id="7395"/>
    <lineage>
        <taxon>Eukaryota</taxon>
        <taxon>Metazoa</taxon>
        <taxon>Ecdysozoa</taxon>
        <taxon>Arthropoda</taxon>
        <taxon>Hexapoda</taxon>
        <taxon>Insecta</taxon>
        <taxon>Pterygota</taxon>
        <taxon>Neoptera</taxon>
        <taxon>Endopterygota</taxon>
        <taxon>Diptera</taxon>
        <taxon>Brachycera</taxon>
        <taxon>Muscomorpha</taxon>
        <taxon>Hippoboscoidea</taxon>
        <taxon>Glossinidae</taxon>
        <taxon>Glossina</taxon>
    </lineage>
</organism>
<evidence type="ECO:0000313" key="3">
    <source>
        <dbReference type="Proteomes" id="UP000078200"/>
    </source>
</evidence>
<dbReference type="EnsemblMetazoa" id="GAUT019497-RA">
    <property type="protein sequence ID" value="GAUT019497-PA"/>
    <property type="gene ID" value="GAUT019497"/>
</dbReference>
<feature type="region of interest" description="Disordered" evidence="1">
    <location>
        <begin position="44"/>
        <end position="69"/>
    </location>
</feature>